<evidence type="ECO:0000256" key="1">
    <source>
        <dbReference type="ARBA" id="ARBA00023284"/>
    </source>
</evidence>
<sequence>MRKICFVLIIVTLFVTSMAYAAPIQPGMDFPEIPLEGKLTETQKQYLALKGNGPWKISDIDAEYLLVEVYSMYCPHCQREAPTVNTLFERLKKGSGKQVKLIGLAAGNTEFEIDFFKEKFNVEFPIFADPELDLHDKVGQPGTPHFFLLQNDGGKYKVLLSHEGPFESTEKFMQTINNKL</sequence>
<feature type="signal peptide" evidence="2">
    <location>
        <begin position="1"/>
        <end position="21"/>
    </location>
</feature>
<proteinExistence type="predicted"/>
<evidence type="ECO:0000259" key="3">
    <source>
        <dbReference type="PROSITE" id="PS51352"/>
    </source>
</evidence>
<gene>
    <name evidence="4" type="ordered locus">Desal_0286</name>
</gene>
<evidence type="ECO:0000256" key="2">
    <source>
        <dbReference type="SAM" id="SignalP"/>
    </source>
</evidence>
<dbReference type="STRING" id="526222.Desal_0286"/>
<accession>C6BWA9</accession>
<dbReference type="GO" id="GO:0016209">
    <property type="term" value="F:antioxidant activity"/>
    <property type="evidence" value="ECO:0007669"/>
    <property type="project" value="InterPro"/>
</dbReference>
<dbReference type="InterPro" id="IPR000866">
    <property type="entry name" value="AhpC/TSA"/>
</dbReference>
<dbReference type="Gene3D" id="3.40.30.10">
    <property type="entry name" value="Glutaredoxin"/>
    <property type="match status" value="1"/>
</dbReference>
<organism evidence="4 5">
    <name type="scientific">Maridesulfovibrio salexigens (strain ATCC 14822 / DSM 2638 / NCIMB 8403 / VKM B-1763)</name>
    <name type="common">Desulfovibrio salexigens</name>
    <dbReference type="NCBI Taxonomy" id="526222"/>
    <lineage>
        <taxon>Bacteria</taxon>
        <taxon>Pseudomonadati</taxon>
        <taxon>Thermodesulfobacteriota</taxon>
        <taxon>Desulfovibrionia</taxon>
        <taxon>Desulfovibrionales</taxon>
        <taxon>Desulfovibrionaceae</taxon>
        <taxon>Maridesulfovibrio</taxon>
    </lineage>
</organism>
<dbReference type="PROSITE" id="PS51352">
    <property type="entry name" value="THIOREDOXIN_2"/>
    <property type="match status" value="1"/>
</dbReference>
<feature type="domain" description="Thioredoxin" evidence="3">
    <location>
        <begin position="21"/>
        <end position="180"/>
    </location>
</feature>
<dbReference type="InterPro" id="IPR036249">
    <property type="entry name" value="Thioredoxin-like_sf"/>
</dbReference>
<dbReference type="InterPro" id="IPR017937">
    <property type="entry name" value="Thioredoxin_CS"/>
</dbReference>
<dbReference type="InterPro" id="IPR013766">
    <property type="entry name" value="Thioredoxin_domain"/>
</dbReference>
<evidence type="ECO:0000313" key="4">
    <source>
        <dbReference type="EMBL" id="ACS78353.1"/>
    </source>
</evidence>
<dbReference type="EMBL" id="CP001649">
    <property type="protein sequence ID" value="ACS78353.1"/>
    <property type="molecule type" value="Genomic_DNA"/>
</dbReference>
<dbReference type="AlphaFoldDB" id="C6BWA9"/>
<keyword evidence="5" id="KW-1185">Reference proteome</keyword>
<feature type="chain" id="PRO_5002962895" evidence="2">
    <location>
        <begin position="22"/>
        <end position="180"/>
    </location>
</feature>
<protein>
    <submittedName>
        <fullName evidence="4">Redoxin domain-containing protein</fullName>
    </submittedName>
</protein>
<dbReference type="SUPFAM" id="SSF52833">
    <property type="entry name" value="Thioredoxin-like"/>
    <property type="match status" value="1"/>
</dbReference>
<dbReference type="PROSITE" id="PS00194">
    <property type="entry name" value="THIOREDOXIN_1"/>
    <property type="match status" value="1"/>
</dbReference>
<dbReference type="GO" id="GO:0016491">
    <property type="term" value="F:oxidoreductase activity"/>
    <property type="evidence" value="ECO:0007669"/>
    <property type="project" value="InterPro"/>
</dbReference>
<dbReference type="KEGG" id="dsa:Desal_0286"/>
<keyword evidence="2" id="KW-0732">Signal</keyword>
<name>C6BWA9_MARSD</name>
<dbReference type="Pfam" id="PF00578">
    <property type="entry name" value="AhpC-TSA"/>
    <property type="match status" value="1"/>
</dbReference>
<reference evidence="4 5" key="1">
    <citation type="submission" date="2009-06" db="EMBL/GenBank/DDBJ databases">
        <title>Complete sequence of Desulfovibrio salexigens DSM 2638.</title>
        <authorList>
            <consortium name="US DOE Joint Genome Institute"/>
            <person name="Lucas S."/>
            <person name="Copeland A."/>
            <person name="Lapidus A."/>
            <person name="Glavina del Rio T."/>
            <person name="Tice H."/>
            <person name="Bruce D."/>
            <person name="Goodwin L."/>
            <person name="Pitluck S."/>
            <person name="Munk A.C."/>
            <person name="Brettin T."/>
            <person name="Detter J.C."/>
            <person name="Han C."/>
            <person name="Tapia R."/>
            <person name="Larimer F."/>
            <person name="Land M."/>
            <person name="Hauser L."/>
            <person name="Kyrpides N."/>
            <person name="Anderson I."/>
            <person name="Wall J.D."/>
            <person name="Arkin A.P."/>
            <person name="Dehal P."/>
            <person name="Chivian D."/>
            <person name="Giles B."/>
            <person name="Hazen T.C."/>
        </authorList>
    </citation>
    <scope>NUCLEOTIDE SEQUENCE [LARGE SCALE GENOMIC DNA]</scope>
    <source>
        <strain evidence="5">ATCC 14822 / DSM 2638 / NCIMB 8403 / VKM B-1763</strain>
    </source>
</reference>
<dbReference type="Proteomes" id="UP000002601">
    <property type="component" value="Chromosome"/>
</dbReference>
<evidence type="ECO:0000313" key="5">
    <source>
        <dbReference type="Proteomes" id="UP000002601"/>
    </source>
</evidence>
<dbReference type="OrthoDB" id="5516057at2"/>
<dbReference type="eggNOG" id="COG1225">
    <property type="taxonomic scope" value="Bacteria"/>
</dbReference>
<dbReference type="HOGENOM" id="CLU_093417_0_0_7"/>
<dbReference type="RefSeq" id="WP_012765879.1">
    <property type="nucleotide sequence ID" value="NC_012881.1"/>
</dbReference>
<keyword evidence="1" id="KW-0676">Redox-active center</keyword>
<dbReference type="CDD" id="cd02966">
    <property type="entry name" value="TlpA_like_family"/>
    <property type="match status" value="1"/>
</dbReference>